<feature type="compositionally biased region" description="Polar residues" evidence="9">
    <location>
        <begin position="75"/>
        <end position="95"/>
    </location>
</feature>
<dbReference type="SUPFAM" id="SSF49417">
    <property type="entry name" value="p53-like transcription factors"/>
    <property type="match status" value="1"/>
</dbReference>
<evidence type="ECO:0000256" key="4">
    <source>
        <dbReference type="ARBA" id="ARBA00022553"/>
    </source>
</evidence>
<dbReference type="PANTHER" id="PTHR12533:SF7">
    <property type="entry name" value="NFAT NUCLEAR FACTOR, ISOFORM B"/>
    <property type="match status" value="1"/>
</dbReference>
<proteinExistence type="predicted"/>
<dbReference type="InterPro" id="IPR014756">
    <property type="entry name" value="Ig_E-set"/>
</dbReference>
<keyword evidence="12" id="KW-1185">Reference proteome</keyword>
<keyword evidence="5" id="KW-0805">Transcription regulation</keyword>
<dbReference type="InterPro" id="IPR011539">
    <property type="entry name" value="RHD_DNA_bind_dom"/>
</dbReference>
<dbReference type="AlphaFoldDB" id="A0A1W0X5J4"/>
<dbReference type="GO" id="GO:0005667">
    <property type="term" value="C:transcription regulator complex"/>
    <property type="evidence" value="ECO:0007669"/>
    <property type="project" value="TreeGrafter"/>
</dbReference>
<keyword evidence="4" id="KW-0597">Phosphoprotein</keyword>
<dbReference type="InterPro" id="IPR008366">
    <property type="entry name" value="NFAT"/>
</dbReference>
<dbReference type="OrthoDB" id="5346094at2759"/>
<feature type="domain" description="RHD" evidence="10">
    <location>
        <begin position="263"/>
        <end position="424"/>
    </location>
</feature>
<feature type="region of interest" description="Disordered" evidence="9">
    <location>
        <begin position="629"/>
        <end position="680"/>
    </location>
</feature>
<feature type="compositionally biased region" description="Basic and acidic residues" evidence="9">
    <location>
        <begin position="105"/>
        <end position="115"/>
    </location>
</feature>
<evidence type="ECO:0000256" key="9">
    <source>
        <dbReference type="SAM" id="MobiDB-lite"/>
    </source>
</evidence>
<dbReference type="InterPro" id="IPR013783">
    <property type="entry name" value="Ig-like_fold"/>
</dbReference>
<dbReference type="InterPro" id="IPR032397">
    <property type="entry name" value="RHD_dimer"/>
</dbReference>
<feature type="region of interest" description="Disordered" evidence="9">
    <location>
        <begin position="75"/>
        <end position="115"/>
    </location>
</feature>
<evidence type="ECO:0000256" key="8">
    <source>
        <dbReference type="ARBA" id="ARBA00023242"/>
    </source>
</evidence>
<dbReference type="GO" id="GO:0000981">
    <property type="term" value="F:DNA-binding transcription factor activity, RNA polymerase II-specific"/>
    <property type="evidence" value="ECO:0007669"/>
    <property type="project" value="TreeGrafter"/>
</dbReference>
<sequence>MTMWDDLMNTFNFAPDNSSNNHTSDFNNHHQQHLKLQTRAAHSSGSQPSSPCSQPGSPHVFQALQTSTYRFPAQSSMPLSASVSNGEARQQQQQPSHRHLTRSNSTKDLKREEYPSRELEAAILAPQMRQRVYTYAGATADHPSVVPVPVPAENSSLRRGIGPNKRRATCPDSMRNYPRGRGARNAAGELSAPKVVASTSAAQQKQQRNHQRNAFPKIEDVDSDISDETEAQLDFHSSGDASTASDMSYESHIGTTELCILRQPESHHRARYQKEGSRGCIKDRTGNSCPALQLRNYVGPTVVLQAFIGTENGPVRPHPLYRVCKVGGKHSTPCRERILESGITTLEMDMTRDNNYILNVDCLGIMKLRNADFEQVFEAEDLAKRRKRSPKVRLVFRAVLTLTNGKSATLQIISTPICCTPSPGVPEIHFISHPSCPAVGGTDIVVIGRNFVKDDSRLYIVEKNQDDVAVWEREVPLLQENFNQVHLVGSLPPYRDQRISKPVELSLYVRNKGGKQSEPQRLLYMPDEAQVHVLSFPPAMPPTPPQGTSQQLLCEPPTSTVTSTPYPGILNASISNMPTLPVIQLPQTNGSQEIQYCIQLPGSLQPLIITVPHAHILPSDPFIVGAQLQQSPPQETQRHRNNSQESLTDSDYGGGGAGQSGFTSNFESTSTPPNLSGGSSCRSLVLEQDLDARTLAAGMGASDEDLFDELLKEILGTGDQTALADFGLDAAGPSSSATGPFINAYHSPVQSPSTMAALSAARSFRAMDIRGSEQTLLNNNYLLEENQDDLMN</sequence>
<feature type="compositionally biased region" description="Polar residues" evidence="9">
    <location>
        <begin position="15"/>
        <end position="26"/>
    </location>
</feature>
<dbReference type="InterPro" id="IPR008967">
    <property type="entry name" value="p53-like_TF_DNA-bd_sf"/>
</dbReference>
<dbReference type="Gene3D" id="2.60.40.340">
    <property type="entry name" value="Rel homology domain (RHD), DNA-binding domain"/>
    <property type="match status" value="1"/>
</dbReference>
<comment type="subcellular location">
    <subcellularLocation>
        <location evidence="2">Cytoplasm</location>
    </subcellularLocation>
    <subcellularLocation>
        <location evidence="1">Nucleus</location>
    </subcellularLocation>
</comment>
<dbReference type="PROSITE" id="PS50254">
    <property type="entry name" value="REL_2"/>
    <property type="match status" value="1"/>
</dbReference>
<evidence type="ECO:0000256" key="5">
    <source>
        <dbReference type="ARBA" id="ARBA00023015"/>
    </source>
</evidence>
<evidence type="ECO:0000259" key="10">
    <source>
        <dbReference type="PROSITE" id="PS50254"/>
    </source>
</evidence>
<reference evidence="12" key="1">
    <citation type="submission" date="2017-01" db="EMBL/GenBank/DDBJ databases">
        <title>Comparative genomics of anhydrobiosis in the tardigrade Hypsibius dujardini.</title>
        <authorList>
            <person name="Yoshida Y."/>
            <person name="Koutsovoulos G."/>
            <person name="Laetsch D."/>
            <person name="Stevens L."/>
            <person name="Kumar S."/>
            <person name="Horikawa D."/>
            <person name="Ishino K."/>
            <person name="Komine S."/>
            <person name="Tomita M."/>
            <person name="Blaxter M."/>
            <person name="Arakawa K."/>
        </authorList>
    </citation>
    <scope>NUCLEOTIDE SEQUENCE [LARGE SCALE GENOMIC DNA]</scope>
    <source>
        <strain evidence="12">Z151</strain>
    </source>
</reference>
<comment type="caution">
    <text evidence="11">The sequence shown here is derived from an EMBL/GenBank/DDBJ whole genome shotgun (WGS) entry which is preliminary data.</text>
</comment>
<dbReference type="InterPro" id="IPR002909">
    <property type="entry name" value="IPT_dom"/>
</dbReference>
<evidence type="ECO:0000256" key="1">
    <source>
        <dbReference type="ARBA" id="ARBA00004123"/>
    </source>
</evidence>
<dbReference type="Pfam" id="PF16179">
    <property type="entry name" value="RHD_dimer"/>
    <property type="match status" value="1"/>
</dbReference>
<dbReference type="InterPro" id="IPR037059">
    <property type="entry name" value="RHD_DNA_bind_dom_sf"/>
</dbReference>
<evidence type="ECO:0000313" key="11">
    <source>
        <dbReference type="EMBL" id="OQV22644.1"/>
    </source>
</evidence>
<feature type="compositionally biased region" description="Polar residues" evidence="9">
    <location>
        <begin position="197"/>
        <end position="206"/>
    </location>
</feature>
<dbReference type="GO" id="GO:0000978">
    <property type="term" value="F:RNA polymerase II cis-regulatory region sequence-specific DNA binding"/>
    <property type="evidence" value="ECO:0007669"/>
    <property type="project" value="TreeGrafter"/>
</dbReference>
<dbReference type="GO" id="GO:0005737">
    <property type="term" value="C:cytoplasm"/>
    <property type="evidence" value="ECO:0007669"/>
    <property type="project" value="UniProtKB-SubCell"/>
</dbReference>
<feature type="compositionally biased region" description="Polar residues" evidence="9">
    <location>
        <begin position="662"/>
        <end position="680"/>
    </location>
</feature>
<dbReference type="PANTHER" id="PTHR12533">
    <property type="entry name" value="NFAT"/>
    <property type="match status" value="1"/>
</dbReference>
<dbReference type="Gene3D" id="2.60.40.10">
    <property type="entry name" value="Immunoglobulins"/>
    <property type="match status" value="1"/>
</dbReference>
<keyword evidence="7" id="KW-0804">Transcription</keyword>
<organism evidence="11 12">
    <name type="scientific">Hypsibius exemplaris</name>
    <name type="common">Freshwater tardigrade</name>
    <dbReference type="NCBI Taxonomy" id="2072580"/>
    <lineage>
        <taxon>Eukaryota</taxon>
        <taxon>Metazoa</taxon>
        <taxon>Ecdysozoa</taxon>
        <taxon>Tardigrada</taxon>
        <taxon>Eutardigrada</taxon>
        <taxon>Parachela</taxon>
        <taxon>Hypsibioidea</taxon>
        <taxon>Hypsibiidae</taxon>
        <taxon>Hypsibius</taxon>
    </lineage>
</organism>
<name>A0A1W0X5J4_HYPEX</name>
<protein>
    <submittedName>
        <fullName evidence="11">Nuclear factor of activated T-cells 5</fullName>
    </submittedName>
</protein>
<dbReference type="EMBL" id="MTYJ01000016">
    <property type="protein sequence ID" value="OQV22644.1"/>
    <property type="molecule type" value="Genomic_DNA"/>
</dbReference>
<dbReference type="GO" id="GO:0005634">
    <property type="term" value="C:nucleus"/>
    <property type="evidence" value="ECO:0007669"/>
    <property type="project" value="UniProtKB-SubCell"/>
</dbReference>
<gene>
    <name evidence="11" type="ORF">BV898_03469</name>
</gene>
<evidence type="ECO:0000256" key="7">
    <source>
        <dbReference type="ARBA" id="ARBA00023163"/>
    </source>
</evidence>
<keyword evidence="3" id="KW-0963">Cytoplasm</keyword>
<evidence type="ECO:0000256" key="6">
    <source>
        <dbReference type="ARBA" id="ARBA00023125"/>
    </source>
</evidence>
<dbReference type="Pfam" id="PF00554">
    <property type="entry name" value="RHD_DNA_bind"/>
    <property type="match status" value="1"/>
</dbReference>
<feature type="compositionally biased region" description="Low complexity" evidence="9">
    <location>
        <begin position="43"/>
        <end position="58"/>
    </location>
</feature>
<dbReference type="Proteomes" id="UP000192578">
    <property type="component" value="Unassembled WGS sequence"/>
</dbReference>
<keyword evidence="6" id="KW-0238">DNA-binding</keyword>
<accession>A0A1W0X5J4</accession>
<evidence type="ECO:0000313" key="12">
    <source>
        <dbReference type="Proteomes" id="UP000192578"/>
    </source>
</evidence>
<feature type="region of interest" description="Disordered" evidence="9">
    <location>
        <begin position="15"/>
        <end position="59"/>
    </location>
</feature>
<keyword evidence="8" id="KW-0539">Nucleus</keyword>
<evidence type="ECO:0000256" key="2">
    <source>
        <dbReference type="ARBA" id="ARBA00004496"/>
    </source>
</evidence>
<dbReference type="SUPFAM" id="SSF81296">
    <property type="entry name" value="E set domains"/>
    <property type="match status" value="1"/>
</dbReference>
<feature type="region of interest" description="Disordered" evidence="9">
    <location>
        <begin position="146"/>
        <end position="219"/>
    </location>
</feature>
<dbReference type="SMART" id="SM00429">
    <property type="entry name" value="IPT"/>
    <property type="match status" value="1"/>
</dbReference>
<evidence type="ECO:0000256" key="3">
    <source>
        <dbReference type="ARBA" id="ARBA00022490"/>
    </source>
</evidence>